<evidence type="ECO:0000313" key="5">
    <source>
        <dbReference type="EMBL" id="VDP72864.1"/>
    </source>
</evidence>
<dbReference type="PANTHER" id="PTHR11216:SF176">
    <property type="entry name" value="EPIDERMAL GROWTH FACTOR RECEPTOR PATHWAY SUBSTRATE CLONE 15, ISOFORM A"/>
    <property type="match status" value="1"/>
</dbReference>
<evidence type="ECO:0000313" key="6">
    <source>
        <dbReference type="Proteomes" id="UP000269396"/>
    </source>
</evidence>
<organism evidence="5 6">
    <name type="scientific">Schistosoma mattheei</name>
    <dbReference type="NCBI Taxonomy" id="31246"/>
    <lineage>
        <taxon>Eukaryota</taxon>
        <taxon>Metazoa</taxon>
        <taxon>Spiralia</taxon>
        <taxon>Lophotrochozoa</taxon>
        <taxon>Platyhelminthes</taxon>
        <taxon>Trematoda</taxon>
        <taxon>Digenea</taxon>
        <taxon>Strigeidida</taxon>
        <taxon>Schistosomatoidea</taxon>
        <taxon>Schistosomatidae</taxon>
        <taxon>Schistosoma</taxon>
    </lineage>
</organism>
<dbReference type="AlphaFoldDB" id="A0A3P8GQU2"/>
<dbReference type="InterPro" id="IPR011992">
    <property type="entry name" value="EF-hand-dom_pair"/>
</dbReference>
<keyword evidence="6" id="KW-1185">Reference proteome</keyword>
<proteinExistence type="predicted"/>
<dbReference type="PROSITE" id="PS00018">
    <property type="entry name" value="EF_HAND_1"/>
    <property type="match status" value="1"/>
</dbReference>
<gene>
    <name evidence="5" type="ORF">SMTD_LOCUS16984</name>
</gene>
<keyword evidence="1" id="KW-0106">Calcium</keyword>
<feature type="domain" description="EH" evidence="3">
    <location>
        <begin position="22"/>
        <end position="115"/>
    </location>
</feature>
<dbReference type="Proteomes" id="UP000269396">
    <property type="component" value="Unassembled WGS sequence"/>
</dbReference>
<dbReference type="InterPro" id="IPR018247">
    <property type="entry name" value="EF_Hand_1_Ca_BS"/>
</dbReference>
<dbReference type="PROSITE" id="PS50031">
    <property type="entry name" value="EH"/>
    <property type="match status" value="1"/>
</dbReference>
<accession>A0A3P8GQU2</accession>
<dbReference type="InterPro" id="IPR002048">
    <property type="entry name" value="EF_hand_dom"/>
</dbReference>
<evidence type="ECO:0000256" key="2">
    <source>
        <dbReference type="SAM" id="Coils"/>
    </source>
</evidence>
<dbReference type="CDD" id="cd00052">
    <property type="entry name" value="EH"/>
    <property type="match status" value="1"/>
</dbReference>
<reference evidence="5 6" key="1">
    <citation type="submission" date="2018-11" db="EMBL/GenBank/DDBJ databases">
        <authorList>
            <consortium name="Pathogen Informatics"/>
        </authorList>
    </citation>
    <scope>NUCLEOTIDE SEQUENCE [LARGE SCALE GENOMIC DNA]</scope>
    <source>
        <strain>Denwood</strain>
        <strain evidence="6">Zambia</strain>
    </source>
</reference>
<sequence length="452" mass="50819">MSGHQPYLQSYNFPEWAISADEHAKNLRVFAALDMDADGLVSGPEVRDILMRSGLPQDILAHIWELVDIQNTGLLNSEQFTVAMHLATEQLSAGLSNRTLPNVLPPALLPPSLRPIPPDPSIYEESNKLIVEIEALGREKSAVESDYVSMAKDSQRRASEATAKQRTIDTLNHTIRNLANQRVEAERRLGDYSREKDTLESVLNEIKSHVVNERQKVEEMRIKINCQQASTKSQKEEIACLRNELNELIREEAMLQDKIIENQRRLEQIEKENRLAQSRVDQANVKLETLESTRGQLLEVLEQYNGLLNGDENIKEPDEARVKSLLSDESAKDSLRSFDTGLDGINWPNNNNAPSFTTGISTFSAFDMARSQTGAHSVPLPLMSMNPVSGGDWKTNERGLLNSSLGFPFPYDPFDSNDPFKSSKANEFHKGTDDNNLLNRVLMYVVMANECK</sequence>
<dbReference type="Pfam" id="PF12763">
    <property type="entry name" value="EH"/>
    <property type="match status" value="1"/>
</dbReference>
<evidence type="ECO:0000259" key="4">
    <source>
        <dbReference type="PROSITE" id="PS50222"/>
    </source>
</evidence>
<dbReference type="GO" id="GO:0006897">
    <property type="term" value="P:endocytosis"/>
    <property type="evidence" value="ECO:0007669"/>
    <property type="project" value="TreeGrafter"/>
</dbReference>
<name>A0A3P8GQU2_9TREM</name>
<protein>
    <recommendedName>
        <fullName evidence="7">EF-hand domain-containing protein</fullName>
    </recommendedName>
</protein>
<dbReference type="GO" id="GO:0030132">
    <property type="term" value="C:clathrin coat of coated pit"/>
    <property type="evidence" value="ECO:0007669"/>
    <property type="project" value="TreeGrafter"/>
</dbReference>
<dbReference type="SMART" id="SM00027">
    <property type="entry name" value="EH"/>
    <property type="match status" value="1"/>
</dbReference>
<feature type="coiled-coil region" evidence="2">
    <location>
        <begin position="168"/>
        <end position="293"/>
    </location>
</feature>
<evidence type="ECO:0000256" key="1">
    <source>
        <dbReference type="ARBA" id="ARBA00022837"/>
    </source>
</evidence>
<keyword evidence="2" id="KW-0175">Coiled coil</keyword>
<evidence type="ECO:0008006" key="7">
    <source>
        <dbReference type="Google" id="ProtNLM"/>
    </source>
</evidence>
<dbReference type="GO" id="GO:0045296">
    <property type="term" value="F:cadherin binding"/>
    <property type="evidence" value="ECO:0007669"/>
    <property type="project" value="TreeGrafter"/>
</dbReference>
<evidence type="ECO:0000259" key="3">
    <source>
        <dbReference type="PROSITE" id="PS50031"/>
    </source>
</evidence>
<dbReference type="PROSITE" id="PS50222">
    <property type="entry name" value="EF_HAND_2"/>
    <property type="match status" value="1"/>
</dbReference>
<dbReference type="InterPro" id="IPR000261">
    <property type="entry name" value="EH_dom"/>
</dbReference>
<dbReference type="PANTHER" id="PTHR11216">
    <property type="entry name" value="EH DOMAIN"/>
    <property type="match status" value="1"/>
</dbReference>
<dbReference type="GO" id="GO:0005509">
    <property type="term" value="F:calcium ion binding"/>
    <property type="evidence" value="ECO:0007669"/>
    <property type="project" value="InterPro"/>
</dbReference>
<dbReference type="GO" id="GO:0016197">
    <property type="term" value="P:endosomal transport"/>
    <property type="evidence" value="ECO:0007669"/>
    <property type="project" value="TreeGrafter"/>
</dbReference>
<feature type="domain" description="EF-hand" evidence="4">
    <location>
        <begin position="21"/>
        <end position="56"/>
    </location>
</feature>
<dbReference type="EMBL" id="UZAL01038007">
    <property type="protein sequence ID" value="VDP72864.1"/>
    <property type="molecule type" value="Genomic_DNA"/>
</dbReference>
<dbReference type="SUPFAM" id="SSF47473">
    <property type="entry name" value="EF-hand"/>
    <property type="match status" value="1"/>
</dbReference>
<dbReference type="Gene3D" id="1.10.238.10">
    <property type="entry name" value="EF-hand"/>
    <property type="match status" value="1"/>
</dbReference>